<name>A0A161LN24_9ACTN</name>
<evidence type="ECO:0000313" key="2">
    <source>
        <dbReference type="EMBL" id="GAT68915.1"/>
    </source>
</evidence>
<dbReference type="Proteomes" id="UP000077701">
    <property type="component" value="Unassembled WGS sequence"/>
</dbReference>
<feature type="transmembrane region" description="Helical" evidence="1">
    <location>
        <begin position="144"/>
        <end position="163"/>
    </location>
</feature>
<dbReference type="AlphaFoldDB" id="A0A161LN24"/>
<feature type="transmembrane region" description="Helical" evidence="1">
    <location>
        <begin position="94"/>
        <end position="114"/>
    </location>
</feature>
<reference evidence="2 3" key="1">
    <citation type="journal article" date="2016" name="Genome Announc.">
        <title>Draft Genome Sequence of Planomonospora sphaerica JCM9374, a Rare Actinomycete.</title>
        <authorList>
            <person name="Dohra H."/>
            <person name="Suzuki T."/>
            <person name="Inoue Y."/>
            <person name="Kodani S."/>
        </authorList>
    </citation>
    <scope>NUCLEOTIDE SEQUENCE [LARGE SCALE GENOMIC DNA]</scope>
    <source>
        <strain evidence="2 3">JCM 9374</strain>
    </source>
</reference>
<keyword evidence="1" id="KW-1133">Transmembrane helix</keyword>
<protein>
    <submittedName>
        <fullName evidence="2">Uncharacterized protein</fullName>
    </submittedName>
</protein>
<feature type="transmembrane region" description="Helical" evidence="1">
    <location>
        <begin position="53"/>
        <end position="73"/>
    </location>
</feature>
<comment type="caution">
    <text evidence="2">The sequence shown here is derived from an EMBL/GenBank/DDBJ whole genome shotgun (WGS) entry which is preliminary data.</text>
</comment>
<keyword evidence="1" id="KW-0812">Transmembrane</keyword>
<feature type="transmembrane region" description="Helical" evidence="1">
    <location>
        <begin position="205"/>
        <end position="225"/>
    </location>
</feature>
<accession>A0A161LN24</accession>
<dbReference type="OrthoDB" id="3538482at2"/>
<keyword evidence="1" id="KW-0472">Membrane</keyword>
<sequence>MLRRHRFGVPALLIASVYLAVVAGAAVLAPATGDIGALWRMTLFTEVDEDAAVTWPNVLVLCAAGLAWAWALWQSLRGPLAGPPPILDRGVRRLRAGLYAAAAASWLLAVIPSWPRGTEILYAMVMCAVVEWFQPVLRRNLRRVAHMGTVGVLGYGGSAVFAALDGPASPVPDGLPLVCVVAALVWTVLALRAQWRDGRWRRATVRYGIAALLAPLGLISAGPLLALTGDLHLDAAGAAVGTLMLVWLARSAHELADPPRQPAPPAPLSAQPHP</sequence>
<feature type="transmembrane region" description="Helical" evidence="1">
    <location>
        <begin position="120"/>
        <end position="137"/>
    </location>
</feature>
<dbReference type="RefSeq" id="WP_068899859.1">
    <property type="nucleotide sequence ID" value="NZ_BDCX01000011.1"/>
</dbReference>
<proteinExistence type="predicted"/>
<dbReference type="EMBL" id="BDCX01000011">
    <property type="protein sequence ID" value="GAT68915.1"/>
    <property type="molecule type" value="Genomic_DNA"/>
</dbReference>
<feature type="transmembrane region" description="Helical" evidence="1">
    <location>
        <begin position="12"/>
        <end position="33"/>
    </location>
</feature>
<gene>
    <name evidence="2" type="ORF">PS9374_04580</name>
</gene>
<organism evidence="2 3">
    <name type="scientific">Planomonospora sphaerica</name>
    <dbReference type="NCBI Taxonomy" id="161355"/>
    <lineage>
        <taxon>Bacteria</taxon>
        <taxon>Bacillati</taxon>
        <taxon>Actinomycetota</taxon>
        <taxon>Actinomycetes</taxon>
        <taxon>Streptosporangiales</taxon>
        <taxon>Streptosporangiaceae</taxon>
        <taxon>Planomonospora</taxon>
    </lineage>
</organism>
<evidence type="ECO:0000313" key="3">
    <source>
        <dbReference type="Proteomes" id="UP000077701"/>
    </source>
</evidence>
<keyword evidence="3" id="KW-1185">Reference proteome</keyword>
<feature type="transmembrane region" description="Helical" evidence="1">
    <location>
        <begin position="175"/>
        <end position="193"/>
    </location>
</feature>
<reference evidence="3" key="2">
    <citation type="submission" date="2016-04" db="EMBL/GenBank/DDBJ databases">
        <title>Planomonospora sphaerica JCM9374 whole genome shotgun sequence.</title>
        <authorList>
            <person name="Suzuki T."/>
            <person name="Dohra H."/>
            <person name="Kodani S."/>
        </authorList>
    </citation>
    <scope>NUCLEOTIDE SEQUENCE [LARGE SCALE GENOMIC DNA]</scope>
    <source>
        <strain evidence="3">JCM 9374</strain>
    </source>
</reference>
<evidence type="ECO:0000256" key="1">
    <source>
        <dbReference type="SAM" id="Phobius"/>
    </source>
</evidence>